<dbReference type="InterPro" id="IPR040198">
    <property type="entry name" value="Fido_containing"/>
</dbReference>
<dbReference type="Proteomes" id="UP000679725">
    <property type="component" value="Unassembled WGS sequence"/>
</dbReference>
<evidence type="ECO:0000313" key="2">
    <source>
        <dbReference type="EMBL" id="CAG5067870.1"/>
    </source>
</evidence>
<organism evidence="2 3">
    <name type="scientific">Dyadobacter linearis</name>
    <dbReference type="NCBI Taxonomy" id="2823330"/>
    <lineage>
        <taxon>Bacteria</taxon>
        <taxon>Pseudomonadati</taxon>
        <taxon>Bacteroidota</taxon>
        <taxon>Cytophagia</taxon>
        <taxon>Cytophagales</taxon>
        <taxon>Spirosomataceae</taxon>
        <taxon>Dyadobacter</taxon>
    </lineage>
</organism>
<feature type="domain" description="Fido" evidence="1">
    <location>
        <begin position="114"/>
        <end position="270"/>
    </location>
</feature>
<proteinExistence type="predicted"/>
<dbReference type="InterPro" id="IPR036388">
    <property type="entry name" value="WH-like_DNA-bd_sf"/>
</dbReference>
<gene>
    <name evidence="2" type="ORF">DYBT9623_00597</name>
</gene>
<accession>A0ABM8UK71</accession>
<dbReference type="InterPro" id="IPR003812">
    <property type="entry name" value="Fido"/>
</dbReference>
<dbReference type="SUPFAM" id="SSF140931">
    <property type="entry name" value="Fic-like"/>
    <property type="match status" value="1"/>
</dbReference>
<name>A0ABM8UK71_9BACT</name>
<dbReference type="InterPro" id="IPR036597">
    <property type="entry name" value="Fido-like_dom_sf"/>
</dbReference>
<protein>
    <recommendedName>
        <fullName evidence="1">Fido domain-containing protein</fullName>
    </recommendedName>
</protein>
<reference evidence="2 3" key="1">
    <citation type="submission" date="2021-04" db="EMBL/GenBank/DDBJ databases">
        <authorList>
            <person name="Rodrigo-Torres L."/>
            <person name="Arahal R. D."/>
            <person name="Lucena T."/>
        </authorList>
    </citation>
    <scope>NUCLEOTIDE SEQUENCE [LARGE SCALE GENOMIC DNA]</scope>
    <source>
        <strain evidence="2 3">CECT 9623</strain>
    </source>
</reference>
<keyword evidence="3" id="KW-1185">Reference proteome</keyword>
<dbReference type="PANTHER" id="PTHR13504:SF33">
    <property type="entry name" value="FIC FAMILY PROTEIN"/>
    <property type="match status" value="1"/>
</dbReference>
<dbReference type="RefSeq" id="WP_215232007.1">
    <property type="nucleotide sequence ID" value="NZ_CAJRAU010000001.1"/>
</dbReference>
<evidence type="ECO:0000259" key="1">
    <source>
        <dbReference type="PROSITE" id="PS51459"/>
    </source>
</evidence>
<dbReference type="EMBL" id="CAJRAU010000001">
    <property type="protein sequence ID" value="CAG5067870.1"/>
    <property type="molecule type" value="Genomic_DNA"/>
</dbReference>
<dbReference type="PROSITE" id="PS51459">
    <property type="entry name" value="FIDO"/>
    <property type="match status" value="1"/>
</dbReference>
<comment type="caution">
    <text evidence="2">The sequence shown here is derived from an EMBL/GenBank/DDBJ whole genome shotgun (WGS) entry which is preliminary data.</text>
</comment>
<dbReference type="Pfam" id="PF13776">
    <property type="entry name" value="DUF4172"/>
    <property type="match status" value="1"/>
</dbReference>
<sequence>MLYNWQQSDWPDFIFDPSEMEDLLFAFAEATGAISGTLHAVSEQIKVDTLIDTMVFEAIKTSEIEGEFLSREDVASSIRNNLGINKKPELVKDKRAQGAAELMVAARNSYSEALTEEVLFEWHKMLLKDSKTVNTGAWRKGNVPMQVVSGSIGKEKIHFEAPPSSQVKSEMTKFIKWFNDTAPGGKFEFKRAPVRSAIAHLYFESIHPFEDGNGRLGRVIAEKALSQTLRRPVMLSLSRKIEADKKRYYKSLETAQRSNNITNWVNYFVRIIFDAQIEAKKLLDFTLYKTQFFDRFKNDFNERQLKVIKKMLKDGPEEFEGGMSAKKYMSIAKTSKATATRDLQNLLETGALIPAGGGRSTSYYLNFYP</sequence>
<evidence type="ECO:0000313" key="3">
    <source>
        <dbReference type="Proteomes" id="UP000679725"/>
    </source>
</evidence>
<dbReference type="Gene3D" id="1.10.3290.10">
    <property type="entry name" value="Fido-like domain"/>
    <property type="match status" value="1"/>
</dbReference>
<dbReference type="InterPro" id="IPR025230">
    <property type="entry name" value="DUF4172"/>
</dbReference>
<dbReference type="PANTHER" id="PTHR13504">
    <property type="entry name" value="FIDO DOMAIN-CONTAINING PROTEIN DDB_G0283145"/>
    <property type="match status" value="1"/>
</dbReference>
<dbReference type="Gene3D" id="1.10.10.10">
    <property type="entry name" value="Winged helix-like DNA-binding domain superfamily/Winged helix DNA-binding domain"/>
    <property type="match status" value="1"/>
</dbReference>
<dbReference type="Pfam" id="PF02661">
    <property type="entry name" value="Fic"/>
    <property type="match status" value="1"/>
</dbReference>